<evidence type="ECO:0000313" key="3">
    <source>
        <dbReference type="Proteomes" id="UP000240739"/>
    </source>
</evidence>
<gene>
    <name evidence="2" type="ORF">C7Y72_02040</name>
</gene>
<dbReference type="RefSeq" id="WP_107566958.1">
    <property type="nucleotide sequence ID" value="NZ_PYYB01000001.1"/>
</dbReference>
<dbReference type="PANTHER" id="PTHR43372:SF4">
    <property type="entry name" value="FATTY-ACID AMIDE HYDROLASE 2"/>
    <property type="match status" value="1"/>
</dbReference>
<name>A0A2T4UH12_9ACTN</name>
<dbReference type="OrthoDB" id="182039at2"/>
<proteinExistence type="predicted"/>
<dbReference type="InterPro" id="IPR036928">
    <property type="entry name" value="AS_sf"/>
</dbReference>
<sequence length="484" mass="50144">MSAASVPATALTERSATALADAIRTGETSSRAVVEAHVALLRRRHPALRAVAHDRFDAALADADAADARIAAADPDEQLPPLLGVPCTVKESIELAGMPNCAGLVSRRDHRAPGSAPAVQRLLDAGAIPLGVTNTSELCMWIESQNHVYGRTSNAYDPTRIAGGSSGGEGSAVGSGGSPFGLGSDIGGSIRLPAFFNGVFGLKPSPGLVPNTGQFPVTHGEAARLLTMGPLARRAEDLIGLLRIIAGPDGLDARARDVALGDPADVDLAALDVIVTQDTSAWPLRRDLREARERAARALEASGARVRELSLKPLRRVMDGYLAALQSGADVTFAAELGGDVTVRRALGGAVRGRGPHTVASALLLGAERASGVLPAGMTRRSLEAGRRLAAEVEEVIGDGVLLHPPFGRVAPRHGRTVGRPWSIHHAAIFNLLGLPVVQTPLGLNAQGLPLGVQVAAPRDHDHVAIAVALELERAFGGWVPPAA</sequence>
<keyword evidence="3" id="KW-1185">Reference proteome</keyword>
<dbReference type="InterPro" id="IPR023631">
    <property type="entry name" value="Amidase_dom"/>
</dbReference>
<protein>
    <submittedName>
        <fullName evidence="2">Amidase</fullName>
    </submittedName>
</protein>
<dbReference type="SUPFAM" id="SSF75304">
    <property type="entry name" value="Amidase signature (AS) enzymes"/>
    <property type="match status" value="1"/>
</dbReference>
<reference evidence="2 3" key="1">
    <citation type="submission" date="2018-03" db="EMBL/GenBank/DDBJ databases">
        <title>Aquarubrobacter algicola gen. nov., sp. nov., a novel actinobacterium isolated from shallow eutrophic lake during the end of cyanobacterial harmful algal blooms.</title>
        <authorList>
            <person name="Chun S.J."/>
        </authorList>
    </citation>
    <scope>NUCLEOTIDE SEQUENCE [LARGE SCALE GENOMIC DNA]</scope>
    <source>
        <strain evidence="2 3">Seoho-28</strain>
    </source>
</reference>
<evidence type="ECO:0000313" key="2">
    <source>
        <dbReference type="EMBL" id="PTL58520.1"/>
    </source>
</evidence>
<dbReference type="InterPro" id="IPR020556">
    <property type="entry name" value="Amidase_CS"/>
</dbReference>
<dbReference type="AlphaFoldDB" id="A0A2T4UH12"/>
<dbReference type="Pfam" id="PF01425">
    <property type="entry name" value="Amidase"/>
    <property type="match status" value="1"/>
</dbReference>
<dbReference type="InterPro" id="IPR052739">
    <property type="entry name" value="FAAH2"/>
</dbReference>
<comment type="caution">
    <text evidence="2">The sequence shown here is derived from an EMBL/GenBank/DDBJ whole genome shotgun (WGS) entry which is preliminary data.</text>
</comment>
<dbReference type="Gene3D" id="3.90.1300.10">
    <property type="entry name" value="Amidase signature (AS) domain"/>
    <property type="match status" value="1"/>
</dbReference>
<dbReference type="GO" id="GO:0012505">
    <property type="term" value="C:endomembrane system"/>
    <property type="evidence" value="ECO:0007669"/>
    <property type="project" value="TreeGrafter"/>
</dbReference>
<evidence type="ECO:0000259" key="1">
    <source>
        <dbReference type="Pfam" id="PF01425"/>
    </source>
</evidence>
<organism evidence="2 3">
    <name type="scientific">Paraconexibacter algicola</name>
    <dbReference type="NCBI Taxonomy" id="2133960"/>
    <lineage>
        <taxon>Bacteria</taxon>
        <taxon>Bacillati</taxon>
        <taxon>Actinomycetota</taxon>
        <taxon>Thermoleophilia</taxon>
        <taxon>Solirubrobacterales</taxon>
        <taxon>Paraconexibacteraceae</taxon>
        <taxon>Paraconexibacter</taxon>
    </lineage>
</organism>
<feature type="domain" description="Amidase" evidence="1">
    <location>
        <begin position="33"/>
        <end position="463"/>
    </location>
</feature>
<accession>A0A2T4UH12</accession>
<dbReference type="PROSITE" id="PS00571">
    <property type="entry name" value="AMIDASES"/>
    <property type="match status" value="1"/>
</dbReference>
<dbReference type="EMBL" id="PYYB01000001">
    <property type="protein sequence ID" value="PTL58520.1"/>
    <property type="molecule type" value="Genomic_DNA"/>
</dbReference>
<dbReference type="Proteomes" id="UP000240739">
    <property type="component" value="Unassembled WGS sequence"/>
</dbReference>
<dbReference type="PANTHER" id="PTHR43372">
    <property type="entry name" value="FATTY-ACID AMIDE HYDROLASE"/>
    <property type="match status" value="1"/>
</dbReference>